<feature type="compositionally biased region" description="Basic and acidic residues" evidence="1">
    <location>
        <begin position="822"/>
        <end position="833"/>
    </location>
</feature>
<sequence>MFNSQSKPELNRYILDFFRKCNLSGTAESFEKESDVEVEEVVDTPQGFLYEWWQVFWDIFNTTTNRGGSETAQSYFKLVLQQQRQEHIYRSLAIHAARMQHIAEQRGDYDNEETDPMLFAMMLANMNSNPQREATQSSPSKQQQQQQQQQNTQPQPQPQSQSQSQQFQYQKQQQAMPLDYNQMMMMTMMMPEYANMFNPSVASSQAQQPSPNTENQDRNSAGKNTRPASHIDPSAYQYSNDTNSPNMASPCNTTHKSSIDSISRTEAGTATVTATPATLKSSDPRPSSNVKDAPTPQHMGTNEAEPARRQDPAMWNSMNPQMYMPFAPGMFMMNPQQLQFYMEMQKRAQLSQNFDFTKQAHLNGRNPAFGSPEQMMMAQMMSSPMFDMSMMNGFQMPPMSAMGQLPMTGQIPSWYMQGAPFFNGSPTMEQFNSMMLNGKTPQAANAFSSMAQTMNMQSSPSPKNMGKTKMNRNSSSPEDAPTPQQGKAQTLQKSQVQPQLKRTRSSSQRSPDVPMAKAREISTHGSPNIDEDHALSKYSNNSLSEGTPGTSKVVGTNSPAYHGASDIHSSTSRGTSPDSNNAATPLTGASRSAKSSSVRSKSKTPATQPPKKKRKPASQGVTTPKTMVVTPVLTSSVNQNGTPVPTTIGDEQDLKDDMYDHPSVGNTSIASKKSTISPRDEMSSESNQTPLTGSLPTPLESAGAMKLKRLAKSVSAGVSPNVMQSPTSRSVASETNSPRSSQNTRKISRRKSTPMLHEHESSDPTTIRKAISNVSTSFAEENLNHLTPPNSMNFNGISVMNYTNKPALSSPLSTVPESCFGNDDHDAPQKDTNTDNQVSKMKSHSQTPSSFTKFQDNNADNAFDSNINSHASTNSNDHIQSQMSPIDFIPKNDGFHASPDSNKHYSNSNSHSDINSLANNDSKIDFGADSNSHMSNSNDSSKISNNLYKFSNQEDLLFFDSMFGDPVVSGEQGSHNSMGSPSKEENAHGHNLENHDGTSDANILLETNDTNFHFMD</sequence>
<feature type="region of interest" description="Disordered" evidence="1">
    <location>
        <begin position="715"/>
        <end position="765"/>
    </location>
</feature>
<dbReference type="SMART" id="SM00667">
    <property type="entry name" value="LisH"/>
    <property type="match status" value="1"/>
</dbReference>
<feature type="compositionally biased region" description="Low complexity" evidence="1">
    <location>
        <begin position="621"/>
        <end position="634"/>
    </location>
</feature>
<name>Q6FTD2_CANGA</name>
<feature type="compositionally biased region" description="Low complexity" evidence="1">
    <location>
        <begin position="136"/>
        <end position="173"/>
    </location>
</feature>
<feature type="compositionally biased region" description="Polar residues" evidence="1">
    <location>
        <begin position="567"/>
        <end position="584"/>
    </location>
</feature>
<dbReference type="InterPro" id="IPR044716">
    <property type="entry name" value="LEUNIG-like"/>
</dbReference>
<dbReference type="PROSITE" id="PS50896">
    <property type="entry name" value="LISH"/>
    <property type="match status" value="1"/>
</dbReference>
<evidence type="ECO:0000313" key="4">
    <source>
        <dbReference type="Proteomes" id="UP000002428"/>
    </source>
</evidence>
<dbReference type="GO" id="GO:0003714">
    <property type="term" value="F:transcription corepressor activity"/>
    <property type="evidence" value="ECO:0007669"/>
    <property type="project" value="InterPro"/>
</dbReference>
<feature type="compositionally biased region" description="Polar residues" evidence="1">
    <location>
        <begin position="684"/>
        <end position="695"/>
    </location>
</feature>
<dbReference type="PANTHER" id="PTHR44376:SF5">
    <property type="entry name" value="TRANSCRIPTIONAL COREPRESSOR LEUNIG ISOFORM X1"/>
    <property type="match status" value="1"/>
</dbReference>
<reference evidence="3 4" key="1">
    <citation type="journal article" date="2004" name="Nature">
        <title>Genome evolution in yeasts.</title>
        <authorList>
            <consortium name="Genolevures"/>
            <person name="Dujon B."/>
            <person name="Sherman D."/>
            <person name="Fischer G."/>
            <person name="Durrens P."/>
            <person name="Casaregola S."/>
            <person name="Lafontaine I."/>
            <person name="de Montigny J."/>
            <person name="Marck C."/>
            <person name="Neuveglise C."/>
            <person name="Talla E."/>
            <person name="Goffard N."/>
            <person name="Frangeul L."/>
            <person name="Aigle M."/>
            <person name="Anthouard V."/>
            <person name="Babour A."/>
            <person name="Barbe V."/>
            <person name="Barnay S."/>
            <person name="Blanchin S."/>
            <person name="Beckerich J.M."/>
            <person name="Beyne E."/>
            <person name="Bleykasten C."/>
            <person name="Boisrame A."/>
            <person name="Boyer J."/>
            <person name="Cattolico L."/>
            <person name="Confanioleri F."/>
            <person name="de Daruvar A."/>
            <person name="Despons L."/>
            <person name="Fabre E."/>
            <person name="Fairhead C."/>
            <person name="Ferry-Dumazet H."/>
            <person name="Groppi A."/>
            <person name="Hantraye F."/>
            <person name="Hennequin C."/>
            <person name="Jauniaux N."/>
            <person name="Joyet P."/>
            <person name="Kachouri R."/>
            <person name="Kerrest A."/>
            <person name="Koszul R."/>
            <person name="Lemaire M."/>
            <person name="Lesur I."/>
            <person name="Ma L."/>
            <person name="Muller H."/>
            <person name="Nicaud J.M."/>
            <person name="Nikolski M."/>
            <person name="Oztas S."/>
            <person name="Ozier-Kalogeropoulos O."/>
            <person name="Pellenz S."/>
            <person name="Potier S."/>
            <person name="Richard G.F."/>
            <person name="Straub M.L."/>
            <person name="Suleau A."/>
            <person name="Swennene D."/>
            <person name="Tekaia F."/>
            <person name="Wesolowski-Louvel M."/>
            <person name="Westhof E."/>
            <person name="Wirth B."/>
            <person name="Zeniou-Meyer M."/>
            <person name="Zivanovic I."/>
            <person name="Bolotin-Fukuhara M."/>
            <person name="Thierry A."/>
            <person name="Bouchier C."/>
            <person name="Caudron B."/>
            <person name="Scarpelli C."/>
            <person name="Gaillardin C."/>
            <person name="Weissenbach J."/>
            <person name="Wincker P."/>
            <person name="Souciet J.L."/>
        </authorList>
    </citation>
    <scope>NUCLEOTIDE SEQUENCE [LARGE SCALE GENOMIC DNA]</scope>
    <source>
        <strain evidence="4">ATCC 2001 / BCRC 20586 / JCM 3761 / NBRC 0622 / NRRL Y-65 / CBS 138</strain>
    </source>
</reference>
<feature type="compositionally biased region" description="Low complexity" evidence="1">
    <location>
        <begin position="589"/>
        <end position="599"/>
    </location>
</feature>
<dbReference type="VEuPathDB" id="FungiDB:CAGL0G03421g"/>
<dbReference type="GeneID" id="2888188"/>
<feature type="compositionally biased region" description="Polar residues" evidence="1">
    <location>
        <begin position="453"/>
        <end position="462"/>
    </location>
</feature>
<proteinExistence type="predicted"/>
<dbReference type="EMBL" id="CR380953">
    <property type="protein sequence ID" value="CAG59439.1"/>
    <property type="molecule type" value="Genomic_DNA"/>
</dbReference>
<dbReference type="RefSeq" id="XP_446512.1">
    <property type="nucleotide sequence ID" value="XM_446512.1"/>
</dbReference>
<feature type="compositionally biased region" description="Polar residues" evidence="1">
    <location>
        <begin position="471"/>
        <end position="510"/>
    </location>
</feature>
<dbReference type="Pfam" id="PF08513">
    <property type="entry name" value="LisH"/>
    <property type="match status" value="1"/>
</dbReference>
<dbReference type="KEGG" id="cgr:2888188"/>
<accession>Q6FTD2</accession>
<feature type="compositionally biased region" description="Basic and acidic residues" evidence="1">
    <location>
        <begin position="982"/>
        <end position="998"/>
    </location>
</feature>
<feature type="compositionally biased region" description="Polar residues" evidence="1">
    <location>
        <begin position="971"/>
        <end position="980"/>
    </location>
</feature>
<feature type="region of interest" description="Disordered" evidence="1">
    <location>
        <begin position="819"/>
        <end position="916"/>
    </location>
</feature>
<feature type="region of interest" description="Disordered" evidence="1">
    <location>
        <begin position="129"/>
        <end position="173"/>
    </location>
</feature>
<feature type="region of interest" description="Disordered" evidence="1">
    <location>
        <begin position="201"/>
        <end position="310"/>
    </location>
</feature>
<dbReference type="InParanoid" id="Q6FTD2"/>
<feature type="compositionally biased region" description="Polar residues" evidence="1">
    <location>
        <begin position="236"/>
        <end position="264"/>
    </location>
</feature>
<feature type="compositionally biased region" description="Low complexity" evidence="1">
    <location>
        <begin position="265"/>
        <end position="278"/>
    </location>
</feature>
<organism evidence="3 4">
    <name type="scientific">Candida glabrata (strain ATCC 2001 / BCRC 20586 / JCM 3761 / NBRC 0622 / NRRL Y-65 / CBS 138)</name>
    <name type="common">Yeast</name>
    <name type="synonym">Nakaseomyces glabratus</name>
    <dbReference type="NCBI Taxonomy" id="284593"/>
    <lineage>
        <taxon>Eukaryota</taxon>
        <taxon>Fungi</taxon>
        <taxon>Dikarya</taxon>
        <taxon>Ascomycota</taxon>
        <taxon>Saccharomycotina</taxon>
        <taxon>Saccharomycetes</taxon>
        <taxon>Saccharomycetales</taxon>
        <taxon>Saccharomycetaceae</taxon>
        <taxon>Nakaseomyces</taxon>
    </lineage>
</organism>
<evidence type="ECO:0000313" key="3">
    <source>
        <dbReference type="EMBL" id="CAG59439.1"/>
    </source>
</evidence>
<dbReference type="PANTHER" id="PTHR44376">
    <property type="entry name" value="TRANSCRIPTIONAL REGULATOR OF FILAMENTOUS GROWTH FLO8"/>
    <property type="match status" value="1"/>
</dbReference>
<dbReference type="eggNOG" id="ENOG502R28W">
    <property type="taxonomic scope" value="Eukaryota"/>
</dbReference>
<dbReference type="STRING" id="284593.Q6FTD2"/>
<feature type="compositionally biased region" description="Polar residues" evidence="1">
    <location>
        <begin position="635"/>
        <end position="645"/>
    </location>
</feature>
<dbReference type="InterPro" id="IPR006594">
    <property type="entry name" value="LisH"/>
</dbReference>
<evidence type="ECO:0000313" key="2">
    <source>
        <dbReference type="CGD" id="CAL0129273"/>
    </source>
</evidence>
<dbReference type="Proteomes" id="UP000002428">
    <property type="component" value="Chromosome G"/>
</dbReference>
<gene>
    <name evidence="2" type="primary">FLO8</name>
    <name evidence="2 3" type="ordered locus">CAGL0G03421g</name>
</gene>
<dbReference type="AlphaFoldDB" id="Q6FTD2"/>
<dbReference type="PHI-base" id="PHI:12032"/>
<keyword evidence="4" id="KW-1185">Reference proteome</keyword>
<evidence type="ECO:0000256" key="1">
    <source>
        <dbReference type="SAM" id="MobiDB-lite"/>
    </source>
</evidence>
<feature type="compositionally biased region" description="Polar residues" evidence="1">
    <location>
        <begin position="279"/>
        <end position="290"/>
    </location>
</feature>
<feature type="region of interest" description="Disordered" evidence="1">
    <location>
        <begin position="968"/>
        <end position="1001"/>
    </location>
</feature>
<feature type="compositionally biased region" description="Polar residues" evidence="1">
    <location>
        <begin position="716"/>
        <end position="745"/>
    </location>
</feature>
<feature type="compositionally biased region" description="Polar residues" evidence="1">
    <location>
        <begin position="537"/>
        <end position="559"/>
    </location>
</feature>
<dbReference type="HOGENOM" id="CLU_296815_0_0_1"/>
<protein>
    <submittedName>
        <fullName evidence="3">Uncharacterized protein</fullName>
    </submittedName>
</protein>
<feature type="region of interest" description="Disordered" evidence="1">
    <location>
        <begin position="453"/>
        <end position="699"/>
    </location>
</feature>
<dbReference type="CGD" id="CAL0129273">
    <property type="gene designation" value="FLO8"/>
</dbReference>
<feature type="compositionally biased region" description="Polar residues" evidence="1">
    <location>
        <begin position="664"/>
        <end position="677"/>
    </location>
</feature>
<feature type="compositionally biased region" description="Polar residues" evidence="1">
    <location>
        <begin position="834"/>
        <end position="884"/>
    </location>
</feature>
<feature type="compositionally biased region" description="Low complexity" evidence="1">
    <location>
        <begin position="201"/>
        <end position="211"/>
    </location>
</feature>
<feature type="compositionally biased region" description="Polar residues" evidence="1">
    <location>
        <begin position="212"/>
        <end position="227"/>
    </location>
</feature>